<reference evidence="1" key="1">
    <citation type="submission" date="2017-05" db="EMBL/GenBank/DDBJ databases">
        <authorList>
            <person name="Varghese N."/>
            <person name="Submissions S."/>
        </authorList>
    </citation>
    <scope>NUCLEOTIDE SEQUENCE</scope>
    <source>
        <strain evidence="1">LMG 28168</strain>
    </source>
</reference>
<evidence type="ECO:0000313" key="2">
    <source>
        <dbReference type="Proteomes" id="UP001158048"/>
    </source>
</evidence>
<protein>
    <submittedName>
        <fullName evidence="1">Lecithin retinol acyltransferase</fullName>
    </submittedName>
</protein>
<keyword evidence="2" id="KW-1185">Reference proteome</keyword>
<sequence length="201" mass="22189">MNMLITNIVKGLSSLRSLTFFRSALVDVNLVSCLNSQSFGSELRISISDDVASQSNGSKNANFRLIGRDIDWLTAGSHLVSPRKFYVHHGIYLGNGKVAHYSGLSGSLRAGPIEVTDLKCFANGRSAWVYEDQTAFSNDEIVVRARSRIGEAQYKIFSNNCEHFCNWCISGTSHSAQVAEFLHFPFRMIGKVFAQESGLIA</sequence>
<dbReference type="Proteomes" id="UP001158048">
    <property type="component" value="Unassembled WGS sequence"/>
</dbReference>
<comment type="caution">
    <text evidence="1">The sequence shown here is derived from an EMBL/GenBank/DDBJ whole genome shotgun (WGS) entry which is preliminary data.</text>
</comment>
<proteinExistence type="predicted"/>
<organism evidence="1 2">
    <name type="scientific">Pseudomonas helmanticensis</name>
    <dbReference type="NCBI Taxonomy" id="1471381"/>
    <lineage>
        <taxon>Bacteria</taxon>
        <taxon>Pseudomonadati</taxon>
        <taxon>Pseudomonadota</taxon>
        <taxon>Gammaproteobacteria</taxon>
        <taxon>Pseudomonadales</taxon>
        <taxon>Pseudomonadaceae</taxon>
        <taxon>Pseudomonas</taxon>
    </lineage>
</organism>
<keyword evidence="1" id="KW-0012">Acyltransferase</keyword>
<keyword evidence="1" id="KW-0808">Transferase</keyword>
<name>A0ACD2UDB2_9PSED</name>
<evidence type="ECO:0000313" key="1">
    <source>
        <dbReference type="EMBL" id="SMQ30379.1"/>
    </source>
</evidence>
<gene>
    <name evidence="1" type="ORF">SAMN04488483_5377</name>
</gene>
<dbReference type="EMBL" id="FXUY01000002">
    <property type="protein sequence ID" value="SMQ30379.1"/>
    <property type="molecule type" value="Genomic_DNA"/>
</dbReference>
<accession>A0ACD2UDB2</accession>